<accession>A0A136PUZ4</accession>
<gene>
    <name evidence="1" type="ORF">AWW66_09695</name>
</gene>
<keyword evidence="2" id="KW-1185">Reference proteome</keyword>
<proteinExistence type="predicted"/>
<sequence>MESGRLRQVYEEVLAEVDTGGFGPPAEGDLTAEQIVAHLVANDELMIEATEAVLAGSHFAYYDLQTIHRPQLDALVAEHGGLTGLAALLHETSRQLCALVERLGPAAQTPVETHLREGFTLVVDEVLPWERTLDLHARVHLPAHLEQLRALRPAGAAPAG</sequence>
<protein>
    <recommendedName>
        <fullName evidence="3">DinB-like domain-containing protein</fullName>
    </recommendedName>
</protein>
<dbReference type="RefSeq" id="WP_067362994.1">
    <property type="nucleotide sequence ID" value="NZ_JBIUBN010000007.1"/>
</dbReference>
<reference evidence="1 2" key="1">
    <citation type="submission" date="2016-01" db="EMBL/GenBank/DDBJ databases">
        <title>Whole genome sequence and analysis of Micromonospora rosaria DSM 803, which can produce antibacterial substance rosamicin.</title>
        <authorList>
            <person name="Yang H."/>
            <person name="He X."/>
            <person name="Zhu D."/>
        </authorList>
    </citation>
    <scope>NUCLEOTIDE SEQUENCE [LARGE SCALE GENOMIC DNA]</scope>
    <source>
        <strain evidence="1 2">DSM 803</strain>
    </source>
</reference>
<dbReference type="Proteomes" id="UP000070620">
    <property type="component" value="Unassembled WGS sequence"/>
</dbReference>
<organism evidence="1 2">
    <name type="scientific">Micromonospora rosaria</name>
    <dbReference type="NCBI Taxonomy" id="47874"/>
    <lineage>
        <taxon>Bacteria</taxon>
        <taxon>Bacillati</taxon>
        <taxon>Actinomycetota</taxon>
        <taxon>Actinomycetes</taxon>
        <taxon>Micromonosporales</taxon>
        <taxon>Micromonosporaceae</taxon>
        <taxon>Micromonospora</taxon>
    </lineage>
</organism>
<dbReference type="EMBL" id="LRQV01000024">
    <property type="protein sequence ID" value="KXK62187.1"/>
    <property type="molecule type" value="Genomic_DNA"/>
</dbReference>
<dbReference type="Gene3D" id="1.20.120.450">
    <property type="entry name" value="dinb family like domain"/>
    <property type="match status" value="1"/>
</dbReference>
<evidence type="ECO:0008006" key="3">
    <source>
        <dbReference type="Google" id="ProtNLM"/>
    </source>
</evidence>
<dbReference type="AlphaFoldDB" id="A0A136PUZ4"/>
<comment type="caution">
    <text evidence="1">The sequence shown here is derived from an EMBL/GenBank/DDBJ whole genome shotgun (WGS) entry which is preliminary data.</text>
</comment>
<evidence type="ECO:0000313" key="2">
    <source>
        <dbReference type="Proteomes" id="UP000070620"/>
    </source>
</evidence>
<evidence type="ECO:0000313" key="1">
    <source>
        <dbReference type="EMBL" id="KXK62187.1"/>
    </source>
</evidence>
<name>A0A136PUZ4_9ACTN</name>
<dbReference type="OrthoDB" id="3696649at2"/>
<dbReference type="InterPro" id="IPR034660">
    <property type="entry name" value="DinB/YfiT-like"/>
</dbReference>